<proteinExistence type="predicted"/>
<dbReference type="Pfam" id="PF13561">
    <property type="entry name" value="adh_short_C2"/>
    <property type="match status" value="1"/>
</dbReference>
<dbReference type="SUPFAM" id="SSF51735">
    <property type="entry name" value="NAD(P)-binding Rossmann-fold domains"/>
    <property type="match status" value="1"/>
</dbReference>
<dbReference type="PANTHER" id="PTHR42820:SF1">
    <property type="entry name" value="SHORT-CHAIN DEHYDROGENASE_REDUCTASE FAMILY PROTEIN"/>
    <property type="match status" value="1"/>
</dbReference>
<sequence length="285" mass="30239">MSHHRSAPICPGVAFITGGARGLGLAIAQSFAKEGARGIVLFDIQPDDIMNAAKATIEQYMVEGGKCLTFRGDVTVEEDLEAAVAQTVDEFGRLDYAANFAGVVGPLAATWDVNTKEFKKVIDINCTGVWLSMKVQLKHMLKQDSIDGIEQGRVEQRGAIVNCASVNSIQGGAGTTGYTAAKHAVLGMTKSAALEARGQGVRVNCVSPGFLLTKLLEPAFVPAEGQTTALLTGDAWKQYEDRQGRKASFEEVGDVVALLCNPRMSLVVGHNLVIDGGFTINENPA</sequence>
<dbReference type="Gene3D" id="3.40.50.720">
    <property type="entry name" value="NAD(P)-binding Rossmann-like Domain"/>
    <property type="match status" value="1"/>
</dbReference>
<gene>
    <name evidence="2" type="ORF">LTR05_008708</name>
</gene>
<dbReference type="InterPro" id="IPR002347">
    <property type="entry name" value="SDR_fam"/>
</dbReference>
<accession>A0AAN7SEL1</accession>
<evidence type="ECO:0000313" key="3">
    <source>
        <dbReference type="Proteomes" id="UP001309876"/>
    </source>
</evidence>
<dbReference type="PRINTS" id="PR00080">
    <property type="entry name" value="SDRFAMILY"/>
</dbReference>
<comment type="caution">
    <text evidence="2">The sequence shown here is derived from an EMBL/GenBank/DDBJ whole genome shotgun (WGS) entry which is preliminary data.</text>
</comment>
<keyword evidence="1" id="KW-0521">NADP</keyword>
<dbReference type="AlphaFoldDB" id="A0AAN7SEL1"/>
<dbReference type="PRINTS" id="PR00081">
    <property type="entry name" value="GDHRDH"/>
</dbReference>
<dbReference type="PROSITE" id="PS00061">
    <property type="entry name" value="ADH_SHORT"/>
    <property type="match status" value="1"/>
</dbReference>
<reference evidence="2 3" key="1">
    <citation type="submission" date="2023-08" db="EMBL/GenBank/DDBJ databases">
        <title>Black Yeasts Isolated from many extreme environments.</title>
        <authorList>
            <person name="Coleine C."/>
            <person name="Stajich J.E."/>
            <person name="Selbmann L."/>
        </authorList>
    </citation>
    <scope>NUCLEOTIDE SEQUENCE [LARGE SCALE GENOMIC DNA]</scope>
    <source>
        <strain evidence="2 3">CCFEE 5910</strain>
    </source>
</reference>
<evidence type="ECO:0008006" key="4">
    <source>
        <dbReference type="Google" id="ProtNLM"/>
    </source>
</evidence>
<dbReference type="FunFam" id="3.40.50.720:FF:000084">
    <property type="entry name" value="Short-chain dehydrogenase reductase"/>
    <property type="match status" value="1"/>
</dbReference>
<dbReference type="PANTHER" id="PTHR42820">
    <property type="entry name" value="SHORT-CHAIN DEHYDROGENASE REDUCTASE"/>
    <property type="match status" value="1"/>
</dbReference>
<dbReference type="InterPro" id="IPR036291">
    <property type="entry name" value="NAD(P)-bd_dom_sf"/>
</dbReference>
<evidence type="ECO:0000313" key="2">
    <source>
        <dbReference type="EMBL" id="KAK5080260.1"/>
    </source>
</evidence>
<protein>
    <recommendedName>
        <fullName evidence="4">NAD(P)-binding protein</fullName>
    </recommendedName>
</protein>
<keyword evidence="3" id="KW-1185">Reference proteome</keyword>
<dbReference type="GO" id="GO:0016491">
    <property type="term" value="F:oxidoreductase activity"/>
    <property type="evidence" value="ECO:0007669"/>
    <property type="project" value="UniProtKB-ARBA"/>
</dbReference>
<name>A0AAN7SEL1_9EURO</name>
<dbReference type="EMBL" id="JAVRRJ010000017">
    <property type="protein sequence ID" value="KAK5080260.1"/>
    <property type="molecule type" value="Genomic_DNA"/>
</dbReference>
<dbReference type="CDD" id="cd05233">
    <property type="entry name" value="SDR_c"/>
    <property type="match status" value="1"/>
</dbReference>
<organism evidence="2 3">
    <name type="scientific">Lithohypha guttulata</name>
    <dbReference type="NCBI Taxonomy" id="1690604"/>
    <lineage>
        <taxon>Eukaryota</taxon>
        <taxon>Fungi</taxon>
        <taxon>Dikarya</taxon>
        <taxon>Ascomycota</taxon>
        <taxon>Pezizomycotina</taxon>
        <taxon>Eurotiomycetes</taxon>
        <taxon>Chaetothyriomycetidae</taxon>
        <taxon>Chaetothyriales</taxon>
        <taxon>Trichomeriaceae</taxon>
        <taxon>Lithohypha</taxon>
    </lineage>
</organism>
<evidence type="ECO:0000256" key="1">
    <source>
        <dbReference type="ARBA" id="ARBA00022857"/>
    </source>
</evidence>
<dbReference type="InterPro" id="IPR020904">
    <property type="entry name" value="Sc_DH/Rdtase_CS"/>
</dbReference>
<dbReference type="Proteomes" id="UP001309876">
    <property type="component" value="Unassembled WGS sequence"/>
</dbReference>